<dbReference type="GO" id="GO:0030170">
    <property type="term" value="F:pyridoxal phosphate binding"/>
    <property type="evidence" value="ECO:0007669"/>
    <property type="project" value="InterPro"/>
</dbReference>
<evidence type="ECO:0000313" key="5">
    <source>
        <dbReference type="Proteomes" id="UP001061958"/>
    </source>
</evidence>
<dbReference type="GO" id="GO:0009507">
    <property type="term" value="C:chloroplast"/>
    <property type="evidence" value="ECO:0007669"/>
    <property type="project" value="TreeGrafter"/>
</dbReference>
<dbReference type="GO" id="GO:0019346">
    <property type="term" value="P:transsulfuration"/>
    <property type="evidence" value="ECO:0007669"/>
    <property type="project" value="InterPro"/>
</dbReference>
<dbReference type="OrthoDB" id="3512640at2759"/>
<comment type="caution">
    <text evidence="4">The sequence shown here is derived from an EMBL/GenBank/DDBJ whole genome shotgun (WGS) entry which is preliminary data.</text>
</comment>
<evidence type="ECO:0000256" key="1">
    <source>
        <dbReference type="ARBA" id="ARBA00001933"/>
    </source>
</evidence>
<dbReference type="GO" id="GO:0009086">
    <property type="term" value="P:methionine biosynthetic process"/>
    <property type="evidence" value="ECO:0007669"/>
    <property type="project" value="InterPro"/>
</dbReference>
<sequence length="555" mass="60922">MAELFRQLPPAAFVSTPLTCSRGWTRGMPPPPSVGALLFASYKTYIGTPWERPSSTKHRLLTGSFSKNFFKRKFLLRTSLKASAVPIEENALFEEANTPSVPTESEDATVREYVSALEESGEPHVAIVQSDSQVLDNGLGKSNSKSRRELFLRDSGSTTVAVHGGEQKRQGKKARAILDAITMPIVQSSTFTFRSSSDCIAYNQGQYDSFEYGRYGNPTTRAAEEKIMMLEEAEDALLSASGMNSVTTMLLALLSPNECLVTTRDCYRRTRQFLQTILPRMNIQTIVVDPADTASVEAALKRGARLFFSEMPTNPLIRVIDAESIIQLCRRYGTICCIDSTFATAYNLKPLCMGADLVLHSGTKYLGGHNDLMCGVLAGKKEFLEKIRSLHGILGGVVDPHSSYLLLRGMKTLPLRMRAHNENAAALAQVLSQHPKIAKVHYPSLSSHPDYSVAKTQFKNGFGGVLSFEIRGDPFGMETFAAGIRFVDGLSIPHIGPSLGGVESLVEQVCVMGYFDQPQRVRRELGITNGLIRFSCGVEDKTDLLNDVLQALEAV</sequence>
<evidence type="ECO:0000256" key="3">
    <source>
        <dbReference type="RuleBase" id="RU362118"/>
    </source>
</evidence>
<proteinExistence type="inferred from homology"/>
<dbReference type="Proteomes" id="UP001061958">
    <property type="component" value="Unassembled WGS sequence"/>
</dbReference>
<dbReference type="InterPro" id="IPR054542">
    <property type="entry name" value="Cys_met_metab_PP"/>
</dbReference>
<dbReference type="InterPro" id="IPR000277">
    <property type="entry name" value="Cys/Met-Metab_PyrdxlP-dep_enz"/>
</dbReference>
<comment type="cofactor">
    <cofactor evidence="1 3">
        <name>pyridoxal 5'-phosphate</name>
        <dbReference type="ChEBI" id="CHEBI:597326"/>
    </cofactor>
</comment>
<dbReference type="AlphaFoldDB" id="A0A9C7PWK8"/>
<dbReference type="InterPro" id="IPR015421">
    <property type="entry name" value="PyrdxlP-dep_Trfase_major"/>
</dbReference>
<name>A0A9C7PWK8_9RHOD</name>
<dbReference type="SUPFAM" id="SSF53383">
    <property type="entry name" value="PLP-dependent transferases"/>
    <property type="match status" value="1"/>
</dbReference>
<gene>
    <name evidence="4" type="ORF">GpartN1_g3646.t1</name>
</gene>
<evidence type="ECO:0000256" key="2">
    <source>
        <dbReference type="ARBA" id="ARBA00022898"/>
    </source>
</evidence>
<dbReference type="GO" id="GO:0003962">
    <property type="term" value="F:cystathionine gamma-synthase activity"/>
    <property type="evidence" value="ECO:0007669"/>
    <property type="project" value="InterPro"/>
</dbReference>
<dbReference type="PANTHER" id="PTHR43379">
    <property type="entry name" value="CYSTATHIONINE GAMMA-SYNTHASE"/>
    <property type="match status" value="1"/>
</dbReference>
<evidence type="ECO:0000313" key="4">
    <source>
        <dbReference type="EMBL" id="GJQ11855.1"/>
    </source>
</evidence>
<comment type="similarity">
    <text evidence="3">Belongs to the trans-sulfuration enzymes family.</text>
</comment>
<dbReference type="InterPro" id="IPR044639">
    <property type="entry name" value="CGS1/2"/>
</dbReference>
<dbReference type="Pfam" id="PF01053">
    <property type="entry name" value="Cys_Met_Meta_PP"/>
    <property type="match status" value="1"/>
</dbReference>
<accession>A0A9C7PWK8</accession>
<keyword evidence="2 3" id="KW-0663">Pyridoxal phosphate</keyword>
<keyword evidence="5" id="KW-1185">Reference proteome</keyword>
<protein>
    <recommendedName>
        <fullName evidence="6">Cystathionine gamma-synthase</fullName>
    </recommendedName>
</protein>
<evidence type="ECO:0008006" key="6">
    <source>
        <dbReference type="Google" id="ProtNLM"/>
    </source>
</evidence>
<dbReference type="InterPro" id="IPR015422">
    <property type="entry name" value="PyrdxlP-dep_Trfase_small"/>
</dbReference>
<dbReference type="InterPro" id="IPR015424">
    <property type="entry name" value="PyrdxlP-dep_Trfase"/>
</dbReference>
<dbReference type="FunFam" id="3.40.640.10:FF:000046">
    <property type="entry name" value="Cystathionine gamma-lyase"/>
    <property type="match status" value="1"/>
</dbReference>
<dbReference type="PANTHER" id="PTHR43379:SF1">
    <property type="entry name" value="CYSTATHIONINE GAMMA-SYNTHASE 1, CHLOROPLASTIC-RELATED"/>
    <property type="match status" value="1"/>
</dbReference>
<dbReference type="CDD" id="cd00614">
    <property type="entry name" value="CGS_like"/>
    <property type="match status" value="1"/>
</dbReference>
<organism evidence="4 5">
    <name type="scientific">Galdieria partita</name>
    <dbReference type="NCBI Taxonomy" id="83374"/>
    <lineage>
        <taxon>Eukaryota</taxon>
        <taxon>Rhodophyta</taxon>
        <taxon>Bangiophyceae</taxon>
        <taxon>Galdieriales</taxon>
        <taxon>Galdieriaceae</taxon>
        <taxon>Galdieria</taxon>
    </lineage>
</organism>
<dbReference type="Gene3D" id="3.90.1150.10">
    <property type="entry name" value="Aspartate Aminotransferase, domain 1"/>
    <property type="match status" value="1"/>
</dbReference>
<dbReference type="EMBL" id="BQMJ01000028">
    <property type="protein sequence ID" value="GJQ11855.1"/>
    <property type="molecule type" value="Genomic_DNA"/>
</dbReference>
<reference evidence="4" key="2">
    <citation type="submission" date="2022-01" db="EMBL/GenBank/DDBJ databases">
        <authorList>
            <person name="Hirooka S."/>
            <person name="Miyagishima S.Y."/>
        </authorList>
    </citation>
    <scope>NUCLEOTIDE SEQUENCE</scope>
    <source>
        <strain evidence="4">NBRC 102759</strain>
    </source>
</reference>
<dbReference type="Gene3D" id="3.40.640.10">
    <property type="entry name" value="Type I PLP-dependent aspartate aminotransferase-like (Major domain)"/>
    <property type="match status" value="1"/>
</dbReference>
<dbReference type="PROSITE" id="PS00868">
    <property type="entry name" value="CYS_MET_METAB_PP"/>
    <property type="match status" value="1"/>
</dbReference>
<reference evidence="4" key="1">
    <citation type="journal article" date="2022" name="Proc. Natl. Acad. Sci. U.S.A.">
        <title>Life cycle and functional genomics of the unicellular red alga Galdieria for elucidating algal and plant evolution and industrial use.</title>
        <authorList>
            <person name="Hirooka S."/>
            <person name="Itabashi T."/>
            <person name="Ichinose T.M."/>
            <person name="Onuma R."/>
            <person name="Fujiwara T."/>
            <person name="Yamashita S."/>
            <person name="Jong L.W."/>
            <person name="Tomita R."/>
            <person name="Iwane A.H."/>
            <person name="Miyagishima S.Y."/>
        </authorList>
    </citation>
    <scope>NUCLEOTIDE SEQUENCE</scope>
    <source>
        <strain evidence="4">NBRC 102759</strain>
    </source>
</reference>